<dbReference type="PROSITE" id="PS50294">
    <property type="entry name" value="WD_REPEATS_REGION"/>
    <property type="match status" value="1"/>
</dbReference>
<dbReference type="AlphaFoldDB" id="A0A8H7ULY7"/>
<evidence type="ECO:0000256" key="4">
    <source>
        <dbReference type="SAM" id="MobiDB-lite"/>
    </source>
</evidence>
<feature type="repeat" description="WD" evidence="3">
    <location>
        <begin position="63"/>
        <end position="97"/>
    </location>
</feature>
<dbReference type="PANTHER" id="PTHR22889">
    <property type="entry name" value="WD REPEAT-CONTAINING PROTEIN 89"/>
    <property type="match status" value="1"/>
</dbReference>
<gene>
    <name evidence="5" type="ORF">INT44_000826</name>
</gene>
<evidence type="ECO:0000313" key="5">
    <source>
        <dbReference type="EMBL" id="KAG2188075.1"/>
    </source>
</evidence>
<organism evidence="5 6">
    <name type="scientific">Umbelopsis vinacea</name>
    <dbReference type="NCBI Taxonomy" id="44442"/>
    <lineage>
        <taxon>Eukaryota</taxon>
        <taxon>Fungi</taxon>
        <taxon>Fungi incertae sedis</taxon>
        <taxon>Mucoromycota</taxon>
        <taxon>Mucoromycotina</taxon>
        <taxon>Umbelopsidomycetes</taxon>
        <taxon>Umbelopsidales</taxon>
        <taxon>Umbelopsidaceae</taxon>
        <taxon>Umbelopsis</taxon>
    </lineage>
</organism>
<keyword evidence="2" id="KW-0677">Repeat</keyword>
<dbReference type="InterPro" id="IPR036322">
    <property type="entry name" value="WD40_repeat_dom_sf"/>
</dbReference>
<dbReference type="EMBL" id="JAEPRA010000002">
    <property type="protein sequence ID" value="KAG2188075.1"/>
    <property type="molecule type" value="Genomic_DNA"/>
</dbReference>
<keyword evidence="1 3" id="KW-0853">WD repeat</keyword>
<accession>A0A8H7ULY7</accession>
<dbReference type="InterPro" id="IPR015943">
    <property type="entry name" value="WD40/YVTN_repeat-like_dom_sf"/>
</dbReference>
<name>A0A8H7ULY7_9FUNG</name>
<protein>
    <recommendedName>
        <fullName evidence="7">WD40 repeat-like protein</fullName>
    </recommendedName>
</protein>
<keyword evidence="6" id="KW-1185">Reference proteome</keyword>
<dbReference type="Proteomes" id="UP000612746">
    <property type="component" value="Unassembled WGS sequence"/>
</dbReference>
<dbReference type="Gene3D" id="2.130.10.10">
    <property type="entry name" value="YVTN repeat-like/Quinoprotein amine dehydrogenase"/>
    <property type="match status" value="2"/>
</dbReference>
<evidence type="ECO:0000313" key="6">
    <source>
        <dbReference type="Proteomes" id="UP000612746"/>
    </source>
</evidence>
<comment type="caution">
    <text evidence="5">The sequence shown here is derived from an EMBL/GenBank/DDBJ whole genome shotgun (WGS) entry which is preliminary data.</text>
</comment>
<dbReference type="PANTHER" id="PTHR22889:SF0">
    <property type="entry name" value="WD REPEAT-CONTAINING PROTEIN 89"/>
    <property type="match status" value="1"/>
</dbReference>
<evidence type="ECO:0000256" key="2">
    <source>
        <dbReference type="ARBA" id="ARBA00022737"/>
    </source>
</evidence>
<dbReference type="InterPro" id="IPR001680">
    <property type="entry name" value="WD40_rpt"/>
</dbReference>
<sequence>MAFQFSQANDLLPQLHLNRSTLFSLDDSYIYDVNANSSHVVVSASNHQIKLYNPATLSIALTLDYHTEKISKILTHGEQMIFSASMDGSIARWDLRTPASPVQIFQAHMPLCSFDINSNEAMIAAGTELVVSEAKLKFFDTRQTKQIAEFVESHNDDITHIQCHPTIPTQLISASTDGLICNYSVEQFDEDEAILSVINSGSSVNRAGYFGPNSEYVYCLTHIETLSLHSIEGDLISDFQDIRKATQPGLLEVDYAIDCQYDAATQRLYLIAGSNSGDINLMHVNVGQLQLCQSLKGGHTEVVRSVAWNPQTNILYSGGEDSKLCTWTTTPGIIEPASGNSVARGVPSRMQAKRHSPY</sequence>
<feature type="repeat" description="WD" evidence="3">
    <location>
        <begin position="296"/>
        <end position="327"/>
    </location>
</feature>
<reference evidence="5" key="1">
    <citation type="submission" date="2020-12" db="EMBL/GenBank/DDBJ databases">
        <title>Metabolic potential, ecology and presence of endohyphal bacteria is reflected in genomic diversity of Mucoromycotina.</title>
        <authorList>
            <person name="Muszewska A."/>
            <person name="Okrasinska A."/>
            <person name="Steczkiewicz K."/>
            <person name="Drgas O."/>
            <person name="Orlowska M."/>
            <person name="Perlinska-Lenart U."/>
            <person name="Aleksandrzak-Piekarczyk T."/>
            <person name="Szatraj K."/>
            <person name="Zielenkiewicz U."/>
            <person name="Pilsyk S."/>
            <person name="Malc E."/>
            <person name="Mieczkowski P."/>
            <person name="Kruszewska J.S."/>
            <person name="Biernat P."/>
            <person name="Pawlowska J."/>
        </authorList>
    </citation>
    <scope>NUCLEOTIDE SEQUENCE</scope>
    <source>
        <strain evidence="5">WA0000051536</strain>
    </source>
</reference>
<evidence type="ECO:0000256" key="1">
    <source>
        <dbReference type="ARBA" id="ARBA00022574"/>
    </source>
</evidence>
<dbReference type="InterPro" id="IPR039328">
    <property type="entry name" value="WDR89"/>
</dbReference>
<feature type="region of interest" description="Disordered" evidence="4">
    <location>
        <begin position="338"/>
        <end position="358"/>
    </location>
</feature>
<proteinExistence type="predicted"/>
<evidence type="ECO:0008006" key="7">
    <source>
        <dbReference type="Google" id="ProtNLM"/>
    </source>
</evidence>
<evidence type="ECO:0000256" key="3">
    <source>
        <dbReference type="PROSITE-ProRule" id="PRU00221"/>
    </source>
</evidence>
<dbReference type="SUPFAM" id="SSF50978">
    <property type="entry name" value="WD40 repeat-like"/>
    <property type="match status" value="1"/>
</dbReference>
<dbReference type="PROSITE" id="PS50082">
    <property type="entry name" value="WD_REPEATS_2"/>
    <property type="match status" value="2"/>
</dbReference>
<dbReference type="OrthoDB" id="25131at2759"/>
<dbReference type="SMART" id="SM00320">
    <property type="entry name" value="WD40"/>
    <property type="match status" value="4"/>
</dbReference>
<dbReference type="Pfam" id="PF00400">
    <property type="entry name" value="WD40"/>
    <property type="match status" value="1"/>
</dbReference>